<feature type="compositionally biased region" description="Basic and acidic residues" evidence="3">
    <location>
        <begin position="172"/>
        <end position="192"/>
    </location>
</feature>
<dbReference type="PANTHER" id="PTHR10574:SF375">
    <property type="entry name" value="LAMININ SUBUNIT BETA-1"/>
    <property type="match status" value="1"/>
</dbReference>
<evidence type="ECO:0000256" key="2">
    <source>
        <dbReference type="ARBA" id="ARBA00023292"/>
    </source>
</evidence>
<evidence type="ECO:0000313" key="5">
    <source>
        <dbReference type="EMBL" id="KAK8777350.1"/>
    </source>
</evidence>
<reference evidence="5 6" key="1">
    <citation type="journal article" date="2023" name="Arcadia Sci">
        <title>De novo assembly of a long-read Amblyomma americanum tick genome.</title>
        <authorList>
            <person name="Chou S."/>
            <person name="Poskanzer K.E."/>
            <person name="Rollins M."/>
            <person name="Thuy-Boun P.S."/>
        </authorList>
    </citation>
    <scope>NUCLEOTIDE SEQUENCE [LARGE SCALE GENOMIC DNA]</scope>
    <source>
        <strain evidence="5">F_SG_1</strain>
        <tissue evidence="5">Salivary glands</tissue>
    </source>
</reference>
<dbReference type="Gene3D" id="2.60.120.260">
    <property type="entry name" value="Galactose-binding domain-like"/>
    <property type="match status" value="1"/>
</dbReference>
<dbReference type="SMART" id="SM00136">
    <property type="entry name" value="LamNT"/>
    <property type="match status" value="1"/>
</dbReference>
<dbReference type="InterPro" id="IPR050440">
    <property type="entry name" value="Laminin/Netrin_ECM"/>
</dbReference>
<dbReference type="PROSITE" id="PS51117">
    <property type="entry name" value="LAMININ_NTER"/>
    <property type="match status" value="1"/>
</dbReference>
<dbReference type="GO" id="GO:0070831">
    <property type="term" value="P:basement membrane assembly"/>
    <property type="evidence" value="ECO:0007669"/>
    <property type="project" value="TreeGrafter"/>
</dbReference>
<dbReference type="GO" id="GO:0007411">
    <property type="term" value="P:axon guidance"/>
    <property type="evidence" value="ECO:0007669"/>
    <property type="project" value="TreeGrafter"/>
</dbReference>
<feature type="compositionally biased region" description="Polar residues" evidence="3">
    <location>
        <begin position="234"/>
        <end position="253"/>
    </location>
</feature>
<feature type="compositionally biased region" description="Basic and acidic residues" evidence="3">
    <location>
        <begin position="88"/>
        <end position="104"/>
    </location>
</feature>
<dbReference type="Pfam" id="PF00055">
    <property type="entry name" value="Laminin_N"/>
    <property type="match status" value="1"/>
</dbReference>
<dbReference type="GO" id="GO:0009888">
    <property type="term" value="P:tissue development"/>
    <property type="evidence" value="ECO:0007669"/>
    <property type="project" value="TreeGrafter"/>
</dbReference>
<protein>
    <recommendedName>
        <fullName evidence="4">Laminin N-terminal domain-containing protein</fullName>
    </recommendedName>
</protein>
<dbReference type="PANTHER" id="PTHR10574">
    <property type="entry name" value="NETRIN/LAMININ-RELATED"/>
    <property type="match status" value="1"/>
</dbReference>
<keyword evidence="1" id="KW-1015">Disulfide bond</keyword>
<dbReference type="Proteomes" id="UP001321473">
    <property type="component" value="Unassembled WGS sequence"/>
</dbReference>
<evidence type="ECO:0000259" key="4">
    <source>
        <dbReference type="PROSITE" id="PS51117"/>
    </source>
</evidence>
<dbReference type="InterPro" id="IPR008211">
    <property type="entry name" value="Laminin_N"/>
</dbReference>
<evidence type="ECO:0000256" key="3">
    <source>
        <dbReference type="SAM" id="MobiDB-lite"/>
    </source>
</evidence>
<proteinExistence type="predicted"/>
<feature type="compositionally biased region" description="Basic and acidic residues" evidence="3">
    <location>
        <begin position="36"/>
        <end position="49"/>
    </location>
</feature>
<comment type="caution">
    <text evidence="5">The sequence shown here is derived from an EMBL/GenBank/DDBJ whole genome shotgun (WGS) entry which is preliminary data.</text>
</comment>
<dbReference type="GO" id="GO:0034446">
    <property type="term" value="P:substrate adhesion-dependent cell spreading"/>
    <property type="evidence" value="ECO:0007669"/>
    <property type="project" value="TreeGrafter"/>
</dbReference>
<name>A0AAQ4ERR9_AMBAM</name>
<dbReference type="AlphaFoldDB" id="A0AAQ4ERR9"/>
<dbReference type="EMBL" id="JARKHS020011956">
    <property type="protein sequence ID" value="KAK8777350.1"/>
    <property type="molecule type" value="Genomic_DNA"/>
</dbReference>
<feature type="region of interest" description="Disordered" evidence="3">
    <location>
        <begin position="36"/>
        <end position="253"/>
    </location>
</feature>
<sequence length="420" mass="47652">MSSHKLSWLTASSRQYIQLISIASLLITASYAERTRPENRHSHYSRENTESDDDDSVQQQRVVEDVLDWARPSRQHHAEAGTGGGARHTSEVEVQRVFEEEKPGSHNFTAHRYRQTPEESEEEDSDRQATNYTRRIYSVSASGARGHLSRTDSGTRQATDDERLAGRQGSTHFDRWSTTRTSTEKPDDRDAGSRSTYLRRYESTSARHRWSSHGGTEDDTSTSLQSRRHGSRDYSASGSRWSSTTEQPEHGSSTSVYEAAMLIERSHDNGRTWKVYQYFAYDCADAFPGVPIGSRRNITDVTCESQYSGVEPSTNGEVIFRALPPNIVIGNPHSPDVQNLLKMTNLRINFTRLHTLGDNLLDSRREIKQKYYYAVYDMVVRGSCSCYGHASRCIPEEGESYTQSPAEMVCAVLWYDVFLL</sequence>
<evidence type="ECO:0000313" key="6">
    <source>
        <dbReference type="Proteomes" id="UP001321473"/>
    </source>
</evidence>
<feature type="domain" description="Laminin N-terminal" evidence="4">
    <location>
        <begin position="128"/>
        <end position="383"/>
    </location>
</feature>
<dbReference type="GO" id="GO:0009887">
    <property type="term" value="P:animal organ morphogenesis"/>
    <property type="evidence" value="ECO:0007669"/>
    <property type="project" value="TreeGrafter"/>
</dbReference>
<keyword evidence="2" id="KW-0424">Laminin EGF-like domain</keyword>
<gene>
    <name evidence="5" type="ORF">V5799_029311</name>
</gene>
<evidence type="ECO:0000256" key="1">
    <source>
        <dbReference type="ARBA" id="ARBA00023157"/>
    </source>
</evidence>
<dbReference type="GO" id="GO:0016477">
    <property type="term" value="P:cell migration"/>
    <property type="evidence" value="ECO:0007669"/>
    <property type="project" value="TreeGrafter"/>
</dbReference>
<organism evidence="5 6">
    <name type="scientific">Amblyomma americanum</name>
    <name type="common">Lone star tick</name>
    <dbReference type="NCBI Taxonomy" id="6943"/>
    <lineage>
        <taxon>Eukaryota</taxon>
        <taxon>Metazoa</taxon>
        <taxon>Ecdysozoa</taxon>
        <taxon>Arthropoda</taxon>
        <taxon>Chelicerata</taxon>
        <taxon>Arachnida</taxon>
        <taxon>Acari</taxon>
        <taxon>Parasitiformes</taxon>
        <taxon>Ixodida</taxon>
        <taxon>Ixodoidea</taxon>
        <taxon>Ixodidae</taxon>
        <taxon>Amblyomminae</taxon>
        <taxon>Amblyomma</taxon>
    </lineage>
</organism>
<dbReference type="GO" id="GO:0043256">
    <property type="term" value="C:laminin complex"/>
    <property type="evidence" value="ECO:0007669"/>
    <property type="project" value="TreeGrafter"/>
</dbReference>
<keyword evidence="6" id="KW-1185">Reference proteome</keyword>
<accession>A0AAQ4ERR9</accession>